<dbReference type="EMBL" id="MAQA01000003">
    <property type="protein sequence ID" value="OCI32903.1"/>
    <property type="molecule type" value="Genomic_DNA"/>
</dbReference>
<proteinExistence type="predicted"/>
<evidence type="ECO:0000313" key="2">
    <source>
        <dbReference type="EMBL" id="OCI32903.1"/>
    </source>
</evidence>
<name>A0ABX2Y9G0_9CELL</name>
<keyword evidence="3" id="KW-1185">Reference proteome</keyword>
<evidence type="ECO:0000313" key="3">
    <source>
        <dbReference type="Proteomes" id="UP000093412"/>
    </source>
</evidence>
<sequence>MTSSSQIPPRALALHQHRIEAFVVRARRVEAHSLARDRGKLNEFSRGGLKVVSDGATLALVRSFPDEETMESAAARVRPILLSDEDCYLPSVLKSIKAFGRDDDKVKDQSKEALARWQSRTSSTDPNRPVGVQVLVHDTKTGQSGSMNELQLALAWIYGDVVHHDSGVRAGAAIFGLRERFFAAAPLITYVMYETLLTLDWIRVMNGAGLIELPASVLEDEVALETTEVRLEATAYVAEIGTSIPTDATSELGPEWQDASALFAPKTPDPTEPEEPPHTS</sequence>
<protein>
    <submittedName>
        <fullName evidence="2">Uncharacterized protein</fullName>
    </submittedName>
</protein>
<organism evidence="2 3">
    <name type="scientific">Oerskovia enterophila</name>
    <dbReference type="NCBI Taxonomy" id="43678"/>
    <lineage>
        <taxon>Bacteria</taxon>
        <taxon>Bacillati</taxon>
        <taxon>Actinomycetota</taxon>
        <taxon>Actinomycetes</taxon>
        <taxon>Micrococcales</taxon>
        <taxon>Cellulomonadaceae</taxon>
        <taxon>Oerskovia</taxon>
    </lineage>
</organism>
<reference evidence="2 3" key="1">
    <citation type="submission" date="2016-06" db="EMBL/GenBank/DDBJ databases">
        <title>Genome sequence of Oerskovia enterophila DSM 43852.</title>
        <authorList>
            <person name="Poehlein A."/>
            <person name="Jag V."/>
            <person name="Bengelsdorf F.R."/>
            <person name="Daniel R."/>
            <person name="Duerre P."/>
        </authorList>
    </citation>
    <scope>NUCLEOTIDE SEQUENCE [LARGE SCALE GENOMIC DNA]</scope>
    <source>
        <strain evidence="2 3">DSM 43852</strain>
    </source>
</reference>
<dbReference type="RefSeq" id="WP_068624149.1">
    <property type="nucleotide sequence ID" value="NZ_MAQA01000003.1"/>
</dbReference>
<evidence type="ECO:0000256" key="1">
    <source>
        <dbReference type="SAM" id="MobiDB-lite"/>
    </source>
</evidence>
<gene>
    <name evidence="2" type="ORF">OERS_04950</name>
</gene>
<comment type="caution">
    <text evidence="2">The sequence shown here is derived from an EMBL/GenBank/DDBJ whole genome shotgun (WGS) entry which is preliminary data.</text>
</comment>
<dbReference type="Proteomes" id="UP000093412">
    <property type="component" value="Unassembled WGS sequence"/>
</dbReference>
<feature type="region of interest" description="Disordered" evidence="1">
    <location>
        <begin position="246"/>
        <end position="280"/>
    </location>
</feature>
<accession>A0ABX2Y9G0</accession>